<keyword evidence="3" id="KW-0521">NADP</keyword>
<dbReference type="InterPro" id="IPR016163">
    <property type="entry name" value="Ald_DH_C"/>
</dbReference>
<dbReference type="InterPro" id="IPR044148">
    <property type="entry name" value="ALDH_GabD1-like"/>
</dbReference>
<dbReference type="InterPro" id="IPR016162">
    <property type="entry name" value="Ald_DH_N"/>
</dbReference>
<keyword evidence="2" id="KW-0816">Tricarboxylic acid cycle</keyword>
<dbReference type="Pfam" id="PF00171">
    <property type="entry name" value="Aldedh"/>
    <property type="match status" value="1"/>
</dbReference>
<dbReference type="InterPro" id="IPR047110">
    <property type="entry name" value="GABD/Sad-like"/>
</dbReference>
<accession>A0A0E3WDX5</accession>
<sequence length="462" mass="49320">MAYRTVNPFNNEVVATFADLTDVETMNLLAQAHKSFESWSQASFAERAAVCDRAAAILTERRDEFARLLTLEMGKLYNEALGEVALSAQIFQYYAQHAEAFLAPERVDTLSVNDNAMLVSAPLGVILGVQPWNFPFYQLARVAAPNLMAGNVVMVKHASNVPQAAAAFERLLLEAGAPEGVYTNLFATKDQINMLIDDPRVCGVSLTGSEGAGSVVAARAGKNLKKSTMELGGSDALIVLDDADLDKSVGWAVWGRMNNGGQCCVAAKRIIVVEEIADEFLAKFKAALAGLKAGDPFDTATTLPPMSSQGAADELNAKIKAAVEAGATAIPLGAPVPTTGAFVQPTVLTDLTPDNPAYYQEFFGPVALFFRATSEDDAVRLANDSHFGLGGSVFTSNPERGVEVAKRMETGMVFVNHPTWTKPDLPFGGVKLSGYGHELSSVGIKEFVNQKLINVVPIDAPE</sequence>
<dbReference type="Gene3D" id="3.40.309.10">
    <property type="entry name" value="Aldehyde Dehydrogenase, Chain A, domain 2"/>
    <property type="match status" value="1"/>
</dbReference>
<gene>
    <name evidence="6" type="ORF">BN1232_05480</name>
</gene>
<evidence type="ECO:0000256" key="2">
    <source>
        <dbReference type="ARBA" id="ARBA00022532"/>
    </source>
</evidence>
<name>A0A0E3WDX5_MYCLN</name>
<evidence type="ECO:0000313" key="7">
    <source>
        <dbReference type="Proteomes" id="UP000199251"/>
    </source>
</evidence>
<dbReference type="InterPro" id="IPR016161">
    <property type="entry name" value="Ald_DH/histidinol_DH"/>
</dbReference>
<evidence type="ECO:0000313" key="6">
    <source>
        <dbReference type="EMBL" id="CQD22052.1"/>
    </source>
</evidence>
<dbReference type="Proteomes" id="UP000199251">
    <property type="component" value="Unassembled WGS sequence"/>
</dbReference>
<dbReference type="FunFam" id="3.40.309.10:FF:000009">
    <property type="entry name" value="Aldehyde dehydrogenase A"/>
    <property type="match status" value="1"/>
</dbReference>
<dbReference type="PANTHER" id="PTHR43217">
    <property type="entry name" value="SUCCINATE SEMIALDEHYDE DEHYDROGENASE [NAD(P)+] SAD"/>
    <property type="match status" value="1"/>
</dbReference>
<dbReference type="AlphaFoldDB" id="A0A0E3WDX5"/>
<reference evidence="6 7" key="1">
    <citation type="submission" date="2015-03" db="EMBL/GenBank/DDBJ databases">
        <authorList>
            <person name="Urmite Genomes"/>
        </authorList>
    </citation>
    <scope>NUCLEOTIDE SEQUENCE [LARGE SCALE GENOMIC DNA]</scope>
    <source>
        <strain evidence="6 7">CSUR P1491</strain>
    </source>
</reference>
<comment type="similarity">
    <text evidence="1">Belongs to the aldehyde dehydrogenase family.</text>
</comment>
<dbReference type="STRING" id="141349.BN1232_05480"/>
<dbReference type="Gene3D" id="3.40.605.10">
    <property type="entry name" value="Aldehyde Dehydrogenase, Chain A, domain 1"/>
    <property type="match status" value="1"/>
</dbReference>
<dbReference type="GO" id="GO:0006099">
    <property type="term" value="P:tricarboxylic acid cycle"/>
    <property type="evidence" value="ECO:0007669"/>
    <property type="project" value="UniProtKB-KW"/>
</dbReference>
<dbReference type="OrthoDB" id="6882680at2"/>
<keyword evidence="4" id="KW-0560">Oxidoreductase</keyword>
<dbReference type="RefSeq" id="WP_090609654.1">
    <property type="nucleotide sequence ID" value="NZ_CTEE01000001.1"/>
</dbReference>
<organism evidence="6 7">
    <name type="scientific">Mycobacterium lentiflavum</name>
    <dbReference type="NCBI Taxonomy" id="141349"/>
    <lineage>
        <taxon>Bacteria</taxon>
        <taxon>Bacillati</taxon>
        <taxon>Actinomycetota</taxon>
        <taxon>Actinomycetes</taxon>
        <taxon>Mycobacteriales</taxon>
        <taxon>Mycobacteriaceae</taxon>
        <taxon>Mycobacterium</taxon>
        <taxon>Mycobacterium simiae complex</taxon>
    </lineage>
</organism>
<evidence type="ECO:0000256" key="1">
    <source>
        <dbReference type="ARBA" id="ARBA00009986"/>
    </source>
</evidence>
<dbReference type="InterPro" id="IPR015590">
    <property type="entry name" value="Aldehyde_DH_dom"/>
</dbReference>
<proteinExistence type="inferred from homology"/>
<protein>
    <submittedName>
        <fullName evidence="6">[NADP+] succinate-semialdehyde dehydrogenase</fullName>
    </submittedName>
</protein>
<dbReference type="EMBL" id="CTEE01000001">
    <property type="protein sequence ID" value="CQD22052.1"/>
    <property type="molecule type" value="Genomic_DNA"/>
</dbReference>
<feature type="domain" description="Aldehyde dehydrogenase" evidence="5">
    <location>
        <begin position="3"/>
        <end position="452"/>
    </location>
</feature>
<dbReference type="GO" id="GO:0004030">
    <property type="term" value="F:aldehyde dehydrogenase [NAD(P)+] activity"/>
    <property type="evidence" value="ECO:0007669"/>
    <property type="project" value="InterPro"/>
</dbReference>
<dbReference type="GO" id="GO:0004777">
    <property type="term" value="F:succinate-semialdehyde dehydrogenase (NAD+) activity"/>
    <property type="evidence" value="ECO:0007669"/>
    <property type="project" value="TreeGrafter"/>
</dbReference>
<dbReference type="FunFam" id="3.40.605.10:FF:000012">
    <property type="entry name" value="NAD-dependent succinate-semialdehyde dehydrogenase"/>
    <property type="match status" value="1"/>
</dbReference>
<evidence type="ECO:0000259" key="5">
    <source>
        <dbReference type="Pfam" id="PF00171"/>
    </source>
</evidence>
<dbReference type="PANTHER" id="PTHR43217:SF2">
    <property type="entry name" value="SUCCINATE-SEMIALDEHYDE DEHYDROGENASE [NADP(+)]"/>
    <property type="match status" value="1"/>
</dbReference>
<evidence type="ECO:0000256" key="4">
    <source>
        <dbReference type="ARBA" id="ARBA00023002"/>
    </source>
</evidence>
<dbReference type="SUPFAM" id="SSF53720">
    <property type="entry name" value="ALDH-like"/>
    <property type="match status" value="1"/>
</dbReference>
<evidence type="ECO:0000256" key="3">
    <source>
        <dbReference type="ARBA" id="ARBA00022857"/>
    </source>
</evidence>
<dbReference type="CDD" id="cd07100">
    <property type="entry name" value="ALDH_SSADH1_GabD1"/>
    <property type="match status" value="1"/>
</dbReference>